<dbReference type="Proteomes" id="UP001196413">
    <property type="component" value="Unassembled WGS sequence"/>
</dbReference>
<evidence type="ECO:0000313" key="1">
    <source>
        <dbReference type="EMBL" id="KAJ1356878.1"/>
    </source>
</evidence>
<reference evidence="1" key="1">
    <citation type="submission" date="2021-06" db="EMBL/GenBank/DDBJ databases">
        <title>Parelaphostrongylus tenuis whole genome reference sequence.</title>
        <authorList>
            <person name="Garwood T.J."/>
            <person name="Larsen P.A."/>
            <person name="Fountain-Jones N.M."/>
            <person name="Garbe J.R."/>
            <person name="Macchietto M.G."/>
            <person name="Kania S.A."/>
            <person name="Gerhold R.W."/>
            <person name="Richards J.E."/>
            <person name="Wolf T.M."/>
        </authorList>
    </citation>
    <scope>NUCLEOTIDE SEQUENCE</scope>
    <source>
        <strain evidence="1">MNPRO001-30</strain>
        <tissue evidence="1">Meninges</tissue>
    </source>
</reference>
<dbReference type="AlphaFoldDB" id="A0AAD5QLV3"/>
<dbReference type="EMBL" id="JAHQIW010002954">
    <property type="protein sequence ID" value="KAJ1356878.1"/>
    <property type="molecule type" value="Genomic_DNA"/>
</dbReference>
<name>A0AAD5QLV3_PARTN</name>
<organism evidence="1 2">
    <name type="scientific">Parelaphostrongylus tenuis</name>
    <name type="common">Meningeal worm</name>
    <dbReference type="NCBI Taxonomy" id="148309"/>
    <lineage>
        <taxon>Eukaryota</taxon>
        <taxon>Metazoa</taxon>
        <taxon>Ecdysozoa</taxon>
        <taxon>Nematoda</taxon>
        <taxon>Chromadorea</taxon>
        <taxon>Rhabditida</taxon>
        <taxon>Rhabditina</taxon>
        <taxon>Rhabditomorpha</taxon>
        <taxon>Strongyloidea</taxon>
        <taxon>Metastrongylidae</taxon>
        <taxon>Parelaphostrongylus</taxon>
    </lineage>
</organism>
<protein>
    <submittedName>
        <fullName evidence="1">Uncharacterized protein</fullName>
    </submittedName>
</protein>
<keyword evidence="2" id="KW-1185">Reference proteome</keyword>
<proteinExistence type="predicted"/>
<gene>
    <name evidence="1" type="ORF">KIN20_014725</name>
</gene>
<evidence type="ECO:0000313" key="2">
    <source>
        <dbReference type="Proteomes" id="UP001196413"/>
    </source>
</evidence>
<feature type="non-terminal residue" evidence="1">
    <location>
        <position position="65"/>
    </location>
</feature>
<comment type="caution">
    <text evidence="1">The sequence shown here is derived from an EMBL/GenBank/DDBJ whole genome shotgun (WGS) entry which is preliminary data.</text>
</comment>
<accession>A0AAD5QLV3</accession>
<sequence>DRLQRNEVLRLQEEFLLHAGGVSVLDHYWSSTEATLGPHWTPTGPVSHQLKHLLQFPALRPRIEL</sequence>